<name>A0A8D8BHW5_CULPI</name>
<sequence length="358" mass="41434">MFLQASNLRHRLQRSQSRTKSHPCERRWSTNQTWWSENPRFHRPPSRTTDIKLQERLRRRRLAQLKPTPKKVVLSHLLLDHHLPPTQSLNRPPPLRWILNKPQTMFLQLSQLAQVHLQRNPNSTPTPPVVRCRRNKRFHRNSYPNIIPNNIHNRQTIQFTSRWLPAITNRRTPAECQTNRLPLRARARSCTNPSTCTHHHPPPRHRTELPHTKPNTIPSTSSNLRGIRTPPQAAHPPTPPPSTASNPTAFLPRHRPSTSQVSTSWRKPRPPSSTIKTRASSKPPSATSPAPQPRTTLWSSNRRRPQPARSQPPKSPPSSQRTTTTLPRKRSTSETTPRPTIRCRVRRRPPHHPLHRPS</sequence>
<feature type="compositionally biased region" description="Low complexity" evidence="1">
    <location>
        <begin position="307"/>
        <end position="326"/>
    </location>
</feature>
<evidence type="ECO:0000313" key="2">
    <source>
        <dbReference type="EMBL" id="CAG6476101.1"/>
    </source>
</evidence>
<dbReference type="EMBL" id="HBUE01077936">
    <property type="protein sequence ID" value="CAG6476101.1"/>
    <property type="molecule type" value="Transcribed_RNA"/>
</dbReference>
<feature type="compositionally biased region" description="Low complexity" evidence="1">
    <location>
        <begin position="277"/>
        <end position="300"/>
    </location>
</feature>
<proteinExistence type="predicted"/>
<evidence type="ECO:0000256" key="1">
    <source>
        <dbReference type="SAM" id="MobiDB-lite"/>
    </source>
</evidence>
<feature type="compositionally biased region" description="Polar residues" evidence="1">
    <location>
        <begin position="213"/>
        <end position="224"/>
    </location>
</feature>
<feature type="region of interest" description="Disordered" evidence="1">
    <location>
        <begin position="190"/>
        <end position="358"/>
    </location>
</feature>
<reference evidence="2" key="1">
    <citation type="submission" date="2021-05" db="EMBL/GenBank/DDBJ databases">
        <authorList>
            <person name="Alioto T."/>
            <person name="Alioto T."/>
            <person name="Gomez Garrido J."/>
        </authorList>
    </citation>
    <scope>NUCLEOTIDE SEQUENCE</scope>
</reference>
<feature type="compositionally biased region" description="Basic residues" evidence="1">
    <location>
        <begin position="341"/>
        <end position="358"/>
    </location>
</feature>
<protein>
    <submittedName>
        <fullName evidence="2">(northern house mosquito) hypothetical protein</fullName>
    </submittedName>
</protein>
<feature type="compositionally biased region" description="Basic residues" evidence="1">
    <location>
        <begin position="8"/>
        <end position="21"/>
    </location>
</feature>
<feature type="compositionally biased region" description="Pro residues" evidence="1">
    <location>
        <begin position="233"/>
        <end position="242"/>
    </location>
</feature>
<feature type="region of interest" description="Disordered" evidence="1">
    <location>
        <begin position="1"/>
        <end position="24"/>
    </location>
</feature>
<dbReference type="AlphaFoldDB" id="A0A8D8BHW5"/>
<organism evidence="2">
    <name type="scientific">Culex pipiens</name>
    <name type="common">House mosquito</name>
    <dbReference type="NCBI Taxonomy" id="7175"/>
    <lineage>
        <taxon>Eukaryota</taxon>
        <taxon>Metazoa</taxon>
        <taxon>Ecdysozoa</taxon>
        <taxon>Arthropoda</taxon>
        <taxon>Hexapoda</taxon>
        <taxon>Insecta</taxon>
        <taxon>Pterygota</taxon>
        <taxon>Neoptera</taxon>
        <taxon>Endopterygota</taxon>
        <taxon>Diptera</taxon>
        <taxon>Nematocera</taxon>
        <taxon>Culicoidea</taxon>
        <taxon>Culicidae</taxon>
        <taxon>Culicinae</taxon>
        <taxon>Culicini</taxon>
        <taxon>Culex</taxon>
        <taxon>Culex</taxon>
    </lineage>
</organism>
<accession>A0A8D8BHW5</accession>